<protein>
    <submittedName>
        <fullName evidence="3">Secreted protein</fullName>
    </submittedName>
</protein>
<keyword evidence="2" id="KW-1185">Reference proteome</keyword>
<evidence type="ECO:0000313" key="3">
    <source>
        <dbReference type="WBParaSite" id="snap_masked-unitig_42351-processed-gene-0.1-mRNA-1"/>
    </source>
</evidence>
<dbReference type="AlphaFoldDB" id="A0A1I8JS91"/>
<feature type="signal peptide" evidence="1">
    <location>
        <begin position="1"/>
        <end position="18"/>
    </location>
</feature>
<name>A0A1I8JS91_9PLAT</name>
<feature type="chain" id="PRO_5009321927" evidence="1">
    <location>
        <begin position="19"/>
        <end position="74"/>
    </location>
</feature>
<organism evidence="2 3">
    <name type="scientific">Macrostomum lignano</name>
    <dbReference type="NCBI Taxonomy" id="282301"/>
    <lineage>
        <taxon>Eukaryota</taxon>
        <taxon>Metazoa</taxon>
        <taxon>Spiralia</taxon>
        <taxon>Lophotrochozoa</taxon>
        <taxon>Platyhelminthes</taxon>
        <taxon>Rhabditophora</taxon>
        <taxon>Macrostomorpha</taxon>
        <taxon>Macrostomida</taxon>
        <taxon>Macrostomidae</taxon>
        <taxon>Macrostomum</taxon>
    </lineage>
</organism>
<dbReference type="Proteomes" id="UP000095280">
    <property type="component" value="Unplaced"/>
</dbReference>
<evidence type="ECO:0000313" key="2">
    <source>
        <dbReference type="Proteomes" id="UP000095280"/>
    </source>
</evidence>
<proteinExistence type="predicted"/>
<sequence>MRMSRSWWWLQFSVKIWSWLRQLRRRSSRMLGDVPWCWRAKWKSGCQELRADPKKKSENVLSRVPDATPSCTGR</sequence>
<reference evidence="3" key="1">
    <citation type="submission" date="2016-11" db="UniProtKB">
        <authorList>
            <consortium name="WormBaseParasite"/>
        </authorList>
    </citation>
    <scope>IDENTIFICATION</scope>
</reference>
<evidence type="ECO:0000256" key="1">
    <source>
        <dbReference type="SAM" id="SignalP"/>
    </source>
</evidence>
<accession>A0A1I8JS91</accession>
<keyword evidence="1" id="KW-0732">Signal</keyword>
<dbReference type="WBParaSite" id="snap_masked-unitig_42351-processed-gene-0.1-mRNA-1">
    <property type="protein sequence ID" value="snap_masked-unitig_42351-processed-gene-0.1-mRNA-1"/>
    <property type="gene ID" value="snap_masked-unitig_42351-processed-gene-0.1"/>
</dbReference>